<accession>A0A3N4J3D9</accession>
<dbReference type="EMBL" id="ML121069">
    <property type="protein sequence ID" value="RPA88414.1"/>
    <property type="molecule type" value="Genomic_DNA"/>
</dbReference>
<gene>
    <name evidence="1" type="ORF">L873DRAFT_1824548</name>
</gene>
<keyword evidence="2" id="KW-1185">Reference proteome</keyword>
<dbReference type="Proteomes" id="UP000276215">
    <property type="component" value="Unassembled WGS sequence"/>
</dbReference>
<evidence type="ECO:0000313" key="1">
    <source>
        <dbReference type="EMBL" id="RPA88414.1"/>
    </source>
</evidence>
<dbReference type="AlphaFoldDB" id="A0A3N4J3D9"/>
<proteinExistence type="predicted"/>
<protein>
    <submittedName>
        <fullName evidence="1">Uncharacterized protein</fullName>
    </submittedName>
</protein>
<name>A0A3N4J3D9_9PEZI</name>
<evidence type="ECO:0000313" key="2">
    <source>
        <dbReference type="Proteomes" id="UP000276215"/>
    </source>
</evidence>
<reference evidence="1 2" key="1">
    <citation type="journal article" date="2018" name="Nat. Ecol. Evol.">
        <title>Pezizomycetes genomes reveal the molecular basis of ectomycorrhizal truffle lifestyle.</title>
        <authorList>
            <person name="Murat C."/>
            <person name="Payen T."/>
            <person name="Noel B."/>
            <person name="Kuo A."/>
            <person name="Morin E."/>
            <person name="Chen J."/>
            <person name="Kohler A."/>
            <person name="Krizsan K."/>
            <person name="Balestrini R."/>
            <person name="Da Silva C."/>
            <person name="Montanini B."/>
            <person name="Hainaut M."/>
            <person name="Levati E."/>
            <person name="Barry K.W."/>
            <person name="Belfiori B."/>
            <person name="Cichocki N."/>
            <person name="Clum A."/>
            <person name="Dockter R.B."/>
            <person name="Fauchery L."/>
            <person name="Guy J."/>
            <person name="Iotti M."/>
            <person name="Le Tacon F."/>
            <person name="Lindquist E.A."/>
            <person name="Lipzen A."/>
            <person name="Malagnac F."/>
            <person name="Mello A."/>
            <person name="Molinier V."/>
            <person name="Miyauchi S."/>
            <person name="Poulain J."/>
            <person name="Riccioni C."/>
            <person name="Rubini A."/>
            <person name="Sitrit Y."/>
            <person name="Splivallo R."/>
            <person name="Traeger S."/>
            <person name="Wang M."/>
            <person name="Zifcakova L."/>
            <person name="Wipf D."/>
            <person name="Zambonelli A."/>
            <person name="Paolocci F."/>
            <person name="Nowrousian M."/>
            <person name="Ottonello S."/>
            <person name="Baldrian P."/>
            <person name="Spatafora J.W."/>
            <person name="Henrissat B."/>
            <person name="Nagy L.G."/>
            <person name="Aury J.M."/>
            <person name="Wincker P."/>
            <person name="Grigoriev I.V."/>
            <person name="Bonfante P."/>
            <person name="Martin F.M."/>
        </authorList>
    </citation>
    <scope>NUCLEOTIDE SEQUENCE [LARGE SCALE GENOMIC DNA]</scope>
    <source>
        <strain evidence="1 2">120613-1</strain>
    </source>
</reference>
<sequence length="65" mass="7540">MRSFFNAKGPAYRRLPGLIGLHRLMEFGLYRPRLFSDPLGTLLLSTRTLSPRWKLSSPTSTMQDW</sequence>
<organism evidence="1 2">
    <name type="scientific">Choiromyces venosus 120613-1</name>
    <dbReference type="NCBI Taxonomy" id="1336337"/>
    <lineage>
        <taxon>Eukaryota</taxon>
        <taxon>Fungi</taxon>
        <taxon>Dikarya</taxon>
        <taxon>Ascomycota</taxon>
        <taxon>Pezizomycotina</taxon>
        <taxon>Pezizomycetes</taxon>
        <taxon>Pezizales</taxon>
        <taxon>Tuberaceae</taxon>
        <taxon>Choiromyces</taxon>
    </lineage>
</organism>